<sequence length="270" mass="28782">MGESTDRVVIVTGAAQGIGRAIALHMATIGNRVACVDLPACRDEMNETLASAKERGIPGDQLFGIFGDVTQDGECVSFVEATLQRFGAIHGLVNNAAIGMQFIGHVLGGQRKRFFEVPIERWREVINVNVNGSFNMARAVTPHLVERHFGRIVNITTSYPTMLMAGFSPYGPSKAALEAATVIWAKDLDGTGVTVNALLPGGAADTKQIPASDGVDREKLLRPEIMGPPCAWLINQAGADISGQRFIANVWDVALNPDEAARKAGSSAAW</sequence>
<comment type="caution">
    <text evidence="3">The sequence shown here is derived from an EMBL/GenBank/DDBJ whole genome shotgun (WGS) entry which is preliminary data.</text>
</comment>
<dbReference type="Gene3D" id="3.40.50.720">
    <property type="entry name" value="NAD(P)-binding Rossmann-like Domain"/>
    <property type="match status" value="1"/>
</dbReference>
<gene>
    <name evidence="3" type="ORF">DXH78_15760</name>
</gene>
<dbReference type="OrthoDB" id="9803333at2"/>
<accession>A0A371B3A5</accession>
<dbReference type="GO" id="GO:0016616">
    <property type="term" value="F:oxidoreductase activity, acting on the CH-OH group of donors, NAD or NADP as acceptor"/>
    <property type="evidence" value="ECO:0007669"/>
    <property type="project" value="TreeGrafter"/>
</dbReference>
<name>A0A371B3A5_9BRAD</name>
<keyword evidence="2" id="KW-0560">Oxidoreductase</keyword>
<dbReference type="Pfam" id="PF00106">
    <property type="entry name" value="adh_short"/>
    <property type="match status" value="1"/>
</dbReference>
<comment type="similarity">
    <text evidence="1">Belongs to the short-chain dehydrogenases/reductases (SDR) family.</text>
</comment>
<proteinExistence type="inferred from homology"/>
<evidence type="ECO:0000313" key="4">
    <source>
        <dbReference type="Proteomes" id="UP000263993"/>
    </source>
</evidence>
<reference evidence="4" key="1">
    <citation type="submission" date="2018-08" db="EMBL/GenBank/DDBJ databases">
        <authorList>
            <person name="Kim S.-J."/>
            <person name="Jung G.-Y."/>
        </authorList>
    </citation>
    <scope>NUCLEOTIDE SEQUENCE [LARGE SCALE GENOMIC DNA]</scope>
    <source>
        <strain evidence="4">GY_H</strain>
    </source>
</reference>
<dbReference type="EMBL" id="QRGO01000002">
    <property type="protein sequence ID" value="RDV02058.1"/>
    <property type="molecule type" value="Genomic_DNA"/>
</dbReference>
<protein>
    <submittedName>
        <fullName evidence="3">SDR family NAD(P)-dependent oxidoreductase</fullName>
    </submittedName>
</protein>
<dbReference type="PRINTS" id="PR00081">
    <property type="entry name" value="GDHRDH"/>
</dbReference>
<dbReference type="InterPro" id="IPR036291">
    <property type="entry name" value="NAD(P)-bd_dom_sf"/>
</dbReference>
<dbReference type="CDD" id="cd05233">
    <property type="entry name" value="SDR_c"/>
    <property type="match status" value="1"/>
</dbReference>
<dbReference type="RefSeq" id="WP_115518179.1">
    <property type="nucleotide sequence ID" value="NZ_QRGO01000002.1"/>
</dbReference>
<organism evidence="3 4">
    <name type="scientific">Undibacter mobilis</name>
    <dbReference type="NCBI Taxonomy" id="2292256"/>
    <lineage>
        <taxon>Bacteria</taxon>
        <taxon>Pseudomonadati</taxon>
        <taxon>Pseudomonadota</taxon>
        <taxon>Alphaproteobacteria</taxon>
        <taxon>Hyphomicrobiales</taxon>
        <taxon>Nitrobacteraceae</taxon>
        <taxon>Undibacter</taxon>
    </lineage>
</organism>
<dbReference type="AlphaFoldDB" id="A0A371B3A5"/>
<evidence type="ECO:0000313" key="3">
    <source>
        <dbReference type="EMBL" id="RDV02058.1"/>
    </source>
</evidence>
<dbReference type="Proteomes" id="UP000263993">
    <property type="component" value="Unassembled WGS sequence"/>
</dbReference>
<evidence type="ECO:0000256" key="2">
    <source>
        <dbReference type="ARBA" id="ARBA00023002"/>
    </source>
</evidence>
<keyword evidence="4" id="KW-1185">Reference proteome</keyword>
<dbReference type="SUPFAM" id="SSF51735">
    <property type="entry name" value="NAD(P)-binding Rossmann-fold domains"/>
    <property type="match status" value="1"/>
</dbReference>
<dbReference type="PANTHER" id="PTHR42760">
    <property type="entry name" value="SHORT-CHAIN DEHYDROGENASES/REDUCTASES FAMILY MEMBER"/>
    <property type="match status" value="1"/>
</dbReference>
<dbReference type="InterPro" id="IPR002347">
    <property type="entry name" value="SDR_fam"/>
</dbReference>
<evidence type="ECO:0000256" key="1">
    <source>
        <dbReference type="ARBA" id="ARBA00006484"/>
    </source>
</evidence>
<dbReference type="PANTHER" id="PTHR42760:SF133">
    <property type="entry name" value="3-OXOACYL-[ACYL-CARRIER-PROTEIN] REDUCTASE"/>
    <property type="match status" value="1"/>
</dbReference>